<dbReference type="PANTHER" id="PTHR30244:SF34">
    <property type="entry name" value="DTDP-4-AMINO-4,6-DIDEOXYGALACTOSE TRANSAMINASE"/>
    <property type="match status" value="1"/>
</dbReference>
<evidence type="ECO:0000256" key="1">
    <source>
        <dbReference type="ARBA" id="ARBA00037999"/>
    </source>
</evidence>
<comment type="similarity">
    <text evidence="1 4">Belongs to the DegT/DnrJ/EryC1 family.</text>
</comment>
<dbReference type="GO" id="GO:0000271">
    <property type="term" value="P:polysaccharide biosynthetic process"/>
    <property type="evidence" value="ECO:0007669"/>
    <property type="project" value="TreeGrafter"/>
</dbReference>
<reference evidence="5" key="1">
    <citation type="submission" date="2021-04" db="EMBL/GenBank/DDBJ databases">
        <authorList>
            <person name="Hornung B."/>
        </authorList>
    </citation>
    <scope>NUCLEOTIDE SEQUENCE</scope>
    <source>
        <strain evidence="5">G5G6</strain>
    </source>
</reference>
<feature type="modified residue" description="N6-(pyridoxal phosphate)lysine" evidence="3">
    <location>
        <position position="185"/>
    </location>
</feature>
<keyword evidence="5" id="KW-0032">Aminotransferase</keyword>
<sequence length="371" mass="40332">MRSEEFLPFTRPSIDEETIAEVVSVLRSGWITSGPKVQDFEAALSEHCGGRVVRAFNSGTAALEVALRLAGIGPGDEVITTPLTWVATANVVLEVGATPVLVDIDPITRNIDLNRIEAAITPKTKAIIPIDLAGLPVDRDQLYTIAIPHDLRVIEDAAQSFGASWNGVPIGTTGDFVAFSFHANKNLTTAEGGALVLPFDVDPSLCERLRLQGVKRFPDGGMDVDVLGGKFNLTDIAATIGLGQMKHLGEFTTRRRHLAQRYFAQLDSSLGLGLPLEDFTNSNWHMFQVLLPKATDRGRFIARMKELGIGVGVHYPALHLFSLYRPFGFKQGDFPHAEDVGLRTVTLPLFPAMQDADVDRVCAALISVLDH</sequence>
<dbReference type="InterPro" id="IPR015422">
    <property type="entry name" value="PyrdxlP-dep_Trfase_small"/>
</dbReference>
<dbReference type="CDD" id="cd00616">
    <property type="entry name" value="AHBA_syn"/>
    <property type="match status" value="1"/>
</dbReference>
<dbReference type="PIRSF" id="PIRSF000390">
    <property type="entry name" value="PLP_StrS"/>
    <property type="match status" value="1"/>
</dbReference>
<organism evidence="5 6">
    <name type="scientific">Georgfuchsia toluolica</name>
    <dbReference type="NCBI Taxonomy" id="424218"/>
    <lineage>
        <taxon>Bacteria</taxon>
        <taxon>Pseudomonadati</taxon>
        <taxon>Pseudomonadota</taxon>
        <taxon>Betaproteobacteria</taxon>
        <taxon>Nitrosomonadales</taxon>
        <taxon>Sterolibacteriaceae</taxon>
        <taxon>Georgfuchsia</taxon>
    </lineage>
</organism>
<dbReference type="InterPro" id="IPR015421">
    <property type="entry name" value="PyrdxlP-dep_Trfase_major"/>
</dbReference>
<comment type="caution">
    <text evidence="5">The sequence shown here is derived from an EMBL/GenBank/DDBJ whole genome shotgun (WGS) entry which is preliminary data.</text>
</comment>
<dbReference type="GO" id="GO:0008483">
    <property type="term" value="F:transaminase activity"/>
    <property type="evidence" value="ECO:0007669"/>
    <property type="project" value="UniProtKB-KW"/>
</dbReference>
<keyword evidence="6" id="KW-1185">Reference proteome</keyword>
<dbReference type="Pfam" id="PF01041">
    <property type="entry name" value="DegT_DnrJ_EryC1"/>
    <property type="match status" value="1"/>
</dbReference>
<proteinExistence type="inferred from homology"/>
<evidence type="ECO:0000256" key="3">
    <source>
        <dbReference type="PIRSR" id="PIRSR000390-2"/>
    </source>
</evidence>
<dbReference type="PANTHER" id="PTHR30244">
    <property type="entry name" value="TRANSAMINASE"/>
    <property type="match status" value="1"/>
</dbReference>
<protein>
    <submittedName>
        <fullName evidence="5">Uridine 5'-(Beta-1-threo-pentapyranosyl-4-ulose diphosphate) aminotransferase, PLP-dependent</fullName>
    </submittedName>
</protein>
<dbReference type="InterPro" id="IPR000653">
    <property type="entry name" value="DegT/StrS_aminotransferase"/>
</dbReference>
<dbReference type="GO" id="GO:0030170">
    <property type="term" value="F:pyridoxal phosphate binding"/>
    <property type="evidence" value="ECO:0007669"/>
    <property type="project" value="TreeGrafter"/>
</dbReference>
<dbReference type="Proteomes" id="UP000742786">
    <property type="component" value="Unassembled WGS sequence"/>
</dbReference>
<dbReference type="Gene3D" id="3.90.1150.10">
    <property type="entry name" value="Aspartate Aminotransferase, domain 1"/>
    <property type="match status" value="1"/>
</dbReference>
<accession>A0A916J420</accession>
<dbReference type="Gene3D" id="3.40.640.10">
    <property type="entry name" value="Type I PLP-dependent aspartate aminotransferase-like (Major domain)"/>
    <property type="match status" value="1"/>
</dbReference>
<keyword evidence="5" id="KW-0808">Transferase</keyword>
<keyword evidence="3 4" id="KW-0663">Pyridoxal phosphate</keyword>
<evidence type="ECO:0000313" key="5">
    <source>
        <dbReference type="EMBL" id="CAG4882986.1"/>
    </source>
</evidence>
<evidence type="ECO:0000256" key="2">
    <source>
        <dbReference type="PIRSR" id="PIRSR000390-1"/>
    </source>
</evidence>
<name>A0A916J420_9PROT</name>
<dbReference type="SUPFAM" id="SSF53383">
    <property type="entry name" value="PLP-dependent transferases"/>
    <property type="match status" value="1"/>
</dbReference>
<dbReference type="RefSeq" id="WP_220634997.1">
    <property type="nucleotide sequence ID" value="NZ_CAJQUM010000001.1"/>
</dbReference>
<dbReference type="AlphaFoldDB" id="A0A916J420"/>
<feature type="active site" description="Proton acceptor" evidence="2">
    <location>
        <position position="185"/>
    </location>
</feature>
<gene>
    <name evidence="5" type="primary">yfbE</name>
    <name evidence="5" type="ORF">GTOL_10868</name>
</gene>
<evidence type="ECO:0000256" key="4">
    <source>
        <dbReference type="RuleBase" id="RU004508"/>
    </source>
</evidence>
<evidence type="ECO:0000313" key="6">
    <source>
        <dbReference type="Proteomes" id="UP000742786"/>
    </source>
</evidence>
<dbReference type="EMBL" id="CAJQUM010000001">
    <property type="protein sequence ID" value="CAG4882986.1"/>
    <property type="molecule type" value="Genomic_DNA"/>
</dbReference>
<dbReference type="InterPro" id="IPR015424">
    <property type="entry name" value="PyrdxlP-dep_Trfase"/>
</dbReference>